<reference evidence="2" key="2">
    <citation type="submission" date="2023-04" db="EMBL/GenBank/DDBJ databases">
        <title>Genomic of Limosilactobacillus fermentum MSJK0025.</title>
        <authorList>
            <person name="Yang S."/>
        </authorList>
    </citation>
    <scope>NUCLEOTIDE SEQUENCE</scope>
    <source>
        <strain evidence="2">MSJK0025</strain>
    </source>
</reference>
<dbReference type="Proteomes" id="UP001218104">
    <property type="component" value="Chromosome"/>
</dbReference>
<dbReference type="Proteomes" id="UP000653631">
    <property type="component" value="Unassembled WGS sequence"/>
</dbReference>
<evidence type="ECO:0000313" key="1">
    <source>
        <dbReference type="EMBL" id="GIC71835.1"/>
    </source>
</evidence>
<accession>A0AAJ5ZTV9</accession>
<sequence>MSLLQDQSAEYFVAFLAGIKSVLPMEEVLNLKQQDFYFDDGEVKLFNKITNEDGRTTMVYWGAMLDELNMYREWLEAHDLFDACKATANMFPELEASRNQPLSFKKFDEIVAKTGDQIGAPFCADCAQRIGAYELYQQTNQSVEALMTVLDLPCEENALDFIGEEVTLL</sequence>
<evidence type="ECO:0000313" key="2">
    <source>
        <dbReference type="EMBL" id="WFR88722.1"/>
    </source>
</evidence>
<evidence type="ECO:0000313" key="4">
    <source>
        <dbReference type="Proteomes" id="UP001218104"/>
    </source>
</evidence>
<dbReference type="EMBL" id="CP121468">
    <property type="protein sequence ID" value="WFR88722.1"/>
    <property type="molecule type" value="Genomic_DNA"/>
</dbReference>
<protein>
    <submittedName>
        <fullName evidence="2">Uncharacterized protein</fullName>
    </submittedName>
</protein>
<organism evidence="2 4">
    <name type="scientific">Limosilactobacillus fermentum</name>
    <name type="common">Lactobacillus fermentum</name>
    <dbReference type="NCBI Taxonomy" id="1613"/>
    <lineage>
        <taxon>Bacteria</taxon>
        <taxon>Bacillati</taxon>
        <taxon>Bacillota</taxon>
        <taxon>Bacilli</taxon>
        <taxon>Lactobacillales</taxon>
        <taxon>Lactobacillaceae</taxon>
        <taxon>Limosilactobacillus</taxon>
    </lineage>
</organism>
<dbReference type="AlphaFoldDB" id="A0AAJ5ZTV9"/>
<evidence type="ECO:0000313" key="3">
    <source>
        <dbReference type="Proteomes" id="UP000653631"/>
    </source>
</evidence>
<reference evidence="1 3" key="1">
    <citation type="submission" date="2021-01" db="EMBL/GenBank/DDBJ databases">
        <title>Development of a method for detection of lactic acid bacteria that cause putrefactive shochu mash.</title>
        <authorList>
            <person name="Takashita H."/>
            <person name="Fujihara E."/>
            <person name="Takayama K."/>
            <person name="Yamamoto H."/>
            <person name="Mizutani M."/>
            <person name="Kajiwara Y."/>
        </authorList>
    </citation>
    <scope>NUCLEOTIDE SEQUENCE [LARGE SCALE GENOMIC DNA]</scope>
    <source>
        <strain evidence="1 3">01-B1</strain>
    </source>
</reference>
<proteinExistence type="predicted"/>
<dbReference type="RefSeq" id="WP_229930713.1">
    <property type="nucleotide sequence ID" value="NZ_BOLH01000007.1"/>
</dbReference>
<gene>
    <name evidence="1" type="ORF">LF01B1_08500</name>
    <name evidence="2" type="ORF">P8634_07985</name>
</gene>
<dbReference type="EMBL" id="BOLH01000007">
    <property type="protein sequence ID" value="GIC71835.1"/>
    <property type="molecule type" value="Genomic_DNA"/>
</dbReference>
<name>A0AAJ5ZTV9_LIMFE</name>